<evidence type="ECO:0000313" key="1">
    <source>
        <dbReference type="EMBL" id="SDK41671.1"/>
    </source>
</evidence>
<evidence type="ECO:0000313" key="2">
    <source>
        <dbReference type="Proteomes" id="UP000198510"/>
    </source>
</evidence>
<gene>
    <name evidence="1" type="ORF">SAMN05421823_102682</name>
</gene>
<reference evidence="1 2" key="1">
    <citation type="submission" date="2016-10" db="EMBL/GenBank/DDBJ databases">
        <authorList>
            <person name="de Groot N.N."/>
        </authorList>
    </citation>
    <scope>NUCLEOTIDE SEQUENCE [LARGE SCALE GENOMIC DNA]</scope>
    <source>
        <strain evidence="1 2">DSM 25186</strain>
    </source>
</reference>
<organism evidence="1 2">
    <name type="scientific">Catalinimonas alkaloidigena</name>
    <dbReference type="NCBI Taxonomy" id="1075417"/>
    <lineage>
        <taxon>Bacteria</taxon>
        <taxon>Pseudomonadati</taxon>
        <taxon>Bacteroidota</taxon>
        <taxon>Cytophagia</taxon>
        <taxon>Cytophagales</taxon>
        <taxon>Catalimonadaceae</taxon>
        <taxon>Catalinimonas</taxon>
    </lineage>
</organism>
<proteinExistence type="predicted"/>
<name>A0A1G9BQ89_9BACT</name>
<sequence>MEIYCPKCTWEPGPHSRWMCHCGHHWNAFETQGRCPQCHFRWQHTQCHACAEWSPHVDWYHDLPEIDLEAMLEEVAEAKQAEPQQRLRGTGHP</sequence>
<protein>
    <submittedName>
        <fullName evidence="1">Uncharacterized protein</fullName>
    </submittedName>
</protein>
<dbReference type="EMBL" id="FNFO01000002">
    <property type="protein sequence ID" value="SDK41671.1"/>
    <property type="molecule type" value="Genomic_DNA"/>
</dbReference>
<keyword evidence="2" id="KW-1185">Reference proteome</keyword>
<dbReference type="RefSeq" id="WP_176955925.1">
    <property type="nucleotide sequence ID" value="NZ_FNFO01000002.1"/>
</dbReference>
<dbReference type="AlphaFoldDB" id="A0A1G9BQ89"/>
<dbReference type="Proteomes" id="UP000198510">
    <property type="component" value="Unassembled WGS sequence"/>
</dbReference>
<accession>A0A1G9BQ89</accession>